<comment type="caution">
    <text evidence="1">The sequence shown here is derived from an EMBL/GenBank/DDBJ whole genome shotgun (WGS) entry which is preliminary data.</text>
</comment>
<protein>
    <submittedName>
        <fullName evidence="1">Uncharacterized protein</fullName>
    </submittedName>
</protein>
<reference evidence="1 2" key="1">
    <citation type="journal article" date="2011" name="Plasmid">
        <title>Streptomyces turgidiscabies Car8 contains a modular pathogenicity island that shares virulence genes with other actinobacterial plant pathogens.</title>
        <authorList>
            <person name="Huguet-Tapia J.C."/>
            <person name="Badger J.H."/>
            <person name="Loria R."/>
            <person name="Pettis G.S."/>
        </authorList>
    </citation>
    <scope>NUCLEOTIDE SEQUENCE [LARGE SCALE GENOMIC DNA]</scope>
    <source>
        <strain evidence="1 2">Car8</strain>
    </source>
</reference>
<accession>L7F2V7</accession>
<gene>
    <name evidence="1" type="ORF">STRTUCAR8_08019</name>
</gene>
<proteinExistence type="predicted"/>
<evidence type="ECO:0000313" key="2">
    <source>
        <dbReference type="Proteomes" id="UP000010931"/>
    </source>
</evidence>
<dbReference type="STRING" id="85558.T45_05361"/>
<dbReference type="Proteomes" id="UP000010931">
    <property type="component" value="Unassembled WGS sequence"/>
</dbReference>
<organism evidence="1 2">
    <name type="scientific">Streptomyces turgidiscabies (strain Car8)</name>
    <dbReference type="NCBI Taxonomy" id="698760"/>
    <lineage>
        <taxon>Bacteria</taxon>
        <taxon>Bacillati</taxon>
        <taxon>Actinomycetota</taxon>
        <taxon>Actinomycetes</taxon>
        <taxon>Kitasatosporales</taxon>
        <taxon>Streptomycetaceae</taxon>
        <taxon>Streptomyces</taxon>
    </lineage>
</organism>
<dbReference type="AlphaFoldDB" id="L7F2V7"/>
<dbReference type="EMBL" id="AEJB01000377">
    <property type="protein sequence ID" value="ELP65474.1"/>
    <property type="molecule type" value="Genomic_DNA"/>
</dbReference>
<sequence>MTGGTSSLADNNYESTLVNHLMLAQNTELGSVFVDKGNVVKAYGNGSLPTSEPVINFYDTEHEEDPLAAYYLVDGFGVTYDDSIMVNDIFVRNLTRGIDEEMNYTSVETVYGPFANKTSVATWGSRQTELTTNFATEDDVEEYAAVVLDEFDAPELRVDSIRWNATEHVDQVSGLELFDLVNIEYNSEAVTINKPFRVLAIEHDITPDAWLVTLDLLDVS</sequence>
<evidence type="ECO:0000313" key="1">
    <source>
        <dbReference type="EMBL" id="ELP65474.1"/>
    </source>
</evidence>
<keyword evidence="2" id="KW-1185">Reference proteome</keyword>
<name>L7F2V7_STRT8</name>